<sequence length="85" mass="8868">MQPEATSSVDVPKAAAPAPARKAIARFGKGAWSSFGKGATAFGSMFKGPEKPLPEQTMELQEMSGHRKSASLSSSVVSSDLEQSI</sequence>
<organism evidence="2 3">
    <name type="scientific">Monoraphidium neglectum</name>
    <dbReference type="NCBI Taxonomy" id="145388"/>
    <lineage>
        <taxon>Eukaryota</taxon>
        <taxon>Viridiplantae</taxon>
        <taxon>Chlorophyta</taxon>
        <taxon>core chlorophytes</taxon>
        <taxon>Chlorophyceae</taxon>
        <taxon>CS clade</taxon>
        <taxon>Sphaeropleales</taxon>
        <taxon>Selenastraceae</taxon>
        <taxon>Monoraphidium</taxon>
    </lineage>
</organism>
<keyword evidence="3" id="KW-1185">Reference proteome</keyword>
<feature type="compositionally biased region" description="Low complexity" evidence="1">
    <location>
        <begin position="70"/>
        <end position="79"/>
    </location>
</feature>
<dbReference type="KEGG" id="mng:MNEG_2827"/>
<proteinExistence type="predicted"/>
<gene>
    <name evidence="2" type="ORF">MNEG_2827</name>
</gene>
<protein>
    <submittedName>
        <fullName evidence="2">Uncharacterized protein</fullName>
    </submittedName>
</protein>
<dbReference type="Proteomes" id="UP000054498">
    <property type="component" value="Unassembled WGS sequence"/>
</dbReference>
<dbReference type="RefSeq" id="XP_013904152.1">
    <property type="nucleotide sequence ID" value="XM_014048698.1"/>
</dbReference>
<evidence type="ECO:0000313" key="3">
    <source>
        <dbReference type="Proteomes" id="UP000054498"/>
    </source>
</evidence>
<name>A0A0D2K3Z6_9CHLO</name>
<feature type="region of interest" description="Disordered" evidence="1">
    <location>
        <begin position="1"/>
        <end position="20"/>
    </location>
</feature>
<evidence type="ECO:0000313" key="2">
    <source>
        <dbReference type="EMBL" id="KIZ05133.1"/>
    </source>
</evidence>
<evidence type="ECO:0000256" key="1">
    <source>
        <dbReference type="SAM" id="MobiDB-lite"/>
    </source>
</evidence>
<accession>A0A0D2K3Z6</accession>
<dbReference type="AlphaFoldDB" id="A0A0D2K3Z6"/>
<dbReference type="EMBL" id="KK100553">
    <property type="protein sequence ID" value="KIZ05133.1"/>
    <property type="molecule type" value="Genomic_DNA"/>
</dbReference>
<reference evidence="2 3" key="1">
    <citation type="journal article" date="2013" name="BMC Genomics">
        <title>Reconstruction of the lipid metabolism for the microalga Monoraphidium neglectum from its genome sequence reveals characteristics suitable for biofuel production.</title>
        <authorList>
            <person name="Bogen C."/>
            <person name="Al-Dilaimi A."/>
            <person name="Albersmeier A."/>
            <person name="Wichmann J."/>
            <person name="Grundmann M."/>
            <person name="Rupp O."/>
            <person name="Lauersen K.J."/>
            <person name="Blifernez-Klassen O."/>
            <person name="Kalinowski J."/>
            <person name="Goesmann A."/>
            <person name="Mussgnug J.H."/>
            <person name="Kruse O."/>
        </authorList>
    </citation>
    <scope>NUCLEOTIDE SEQUENCE [LARGE SCALE GENOMIC DNA]</scope>
    <source>
        <strain evidence="2 3">SAG 48.87</strain>
    </source>
</reference>
<feature type="region of interest" description="Disordered" evidence="1">
    <location>
        <begin position="46"/>
        <end position="85"/>
    </location>
</feature>
<dbReference type="GeneID" id="25735705"/>